<dbReference type="OrthoDB" id="5846319at2759"/>
<dbReference type="PROSITE" id="PS50297">
    <property type="entry name" value="ANK_REP_REGION"/>
    <property type="match status" value="1"/>
</dbReference>
<proteinExistence type="predicted"/>
<keyword evidence="1" id="KW-0040">ANK repeat</keyword>
<evidence type="ECO:0000313" key="2">
    <source>
        <dbReference type="EMBL" id="VDD92440.1"/>
    </source>
</evidence>
<protein>
    <submittedName>
        <fullName evidence="4">ANK_REP_REGION domain-containing protein</fullName>
    </submittedName>
</protein>
<evidence type="ECO:0000313" key="3">
    <source>
        <dbReference type="Proteomes" id="UP000274131"/>
    </source>
</evidence>
<dbReference type="InterPro" id="IPR036770">
    <property type="entry name" value="Ankyrin_rpt-contain_sf"/>
</dbReference>
<accession>A0A0N4VB11</accession>
<feature type="repeat" description="ANK" evidence="1">
    <location>
        <begin position="38"/>
        <end position="70"/>
    </location>
</feature>
<dbReference type="SUPFAM" id="SSF48403">
    <property type="entry name" value="Ankyrin repeat"/>
    <property type="match status" value="1"/>
</dbReference>
<reference evidence="4" key="1">
    <citation type="submission" date="2017-02" db="UniProtKB">
        <authorList>
            <consortium name="WormBaseParasite"/>
        </authorList>
    </citation>
    <scope>IDENTIFICATION</scope>
</reference>
<dbReference type="Gene3D" id="1.25.40.20">
    <property type="entry name" value="Ankyrin repeat-containing domain"/>
    <property type="match status" value="1"/>
</dbReference>
<dbReference type="WBParaSite" id="EVEC_0000770701-mRNA-1">
    <property type="protein sequence ID" value="EVEC_0000770701-mRNA-1"/>
    <property type="gene ID" value="EVEC_0000770701"/>
</dbReference>
<dbReference type="EMBL" id="UXUI01008814">
    <property type="protein sequence ID" value="VDD92440.1"/>
    <property type="molecule type" value="Genomic_DNA"/>
</dbReference>
<sequence>MFSVSKAKNLTKKKEKLFLELSRITSKKEEECLDIPIQRATPLHVASAEGQVKVVEFLAQNGADIDAKNEFQFWLEPPVVSLPVNLLVTKAFQGYVLAGV</sequence>
<dbReference type="Proteomes" id="UP000274131">
    <property type="component" value="Unassembled WGS sequence"/>
</dbReference>
<gene>
    <name evidence="2" type="ORF">EVEC_LOCUS7191</name>
</gene>
<reference evidence="2 3" key="2">
    <citation type="submission" date="2018-10" db="EMBL/GenBank/DDBJ databases">
        <authorList>
            <consortium name="Pathogen Informatics"/>
        </authorList>
    </citation>
    <scope>NUCLEOTIDE SEQUENCE [LARGE SCALE GENOMIC DNA]</scope>
</reference>
<evidence type="ECO:0000256" key="1">
    <source>
        <dbReference type="PROSITE-ProRule" id="PRU00023"/>
    </source>
</evidence>
<dbReference type="PROSITE" id="PS50088">
    <property type="entry name" value="ANK_REPEAT"/>
    <property type="match status" value="1"/>
</dbReference>
<evidence type="ECO:0000313" key="4">
    <source>
        <dbReference type="WBParaSite" id="EVEC_0000770701-mRNA-1"/>
    </source>
</evidence>
<keyword evidence="3" id="KW-1185">Reference proteome</keyword>
<name>A0A0N4VB11_ENTVE</name>
<dbReference type="Pfam" id="PF00023">
    <property type="entry name" value="Ank"/>
    <property type="match status" value="1"/>
</dbReference>
<dbReference type="SMART" id="SM00248">
    <property type="entry name" value="ANK"/>
    <property type="match status" value="1"/>
</dbReference>
<dbReference type="AlphaFoldDB" id="A0A0N4VB11"/>
<organism evidence="4">
    <name type="scientific">Enterobius vermicularis</name>
    <name type="common">Human pinworm</name>
    <dbReference type="NCBI Taxonomy" id="51028"/>
    <lineage>
        <taxon>Eukaryota</taxon>
        <taxon>Metazoa</taxon>
        <taxon>Ecdysozoa</taxon>
        <taxon>Nematoda</taxon>
        <taxon>Chromadorea</taxon>
        <taxon>Rhabditida</taxon>
        <taxon>Spirurina</taxon>
        <taxon>Oxyuridomorpha</taxon>
        <taxon>Oxyuroidea</taxon>
        <taxon>Oxyuridae</taxon>
        <taxon>Enterobius</taxon>
    </lineage>
</organism>
<dbReference type="InterPro" id="IPR002110">
    <property type="entry name" value="Ankyrin_rpt"/>
</dbReference>